<dbReference type="Pfam" id="PF00271">
    <property type="entry name" value="Helicase_C"/>
    <property type="match status" value="1"/>
</dbReference>
<evidence type="ECO:0000256" key="5">
    <source>
        <dbReference type="ARBA" id="ARBA00022801"/>
    </source>
</evidence>
<sequence length="657" mass="75409">MLHYFPFRYEDRSKIRKLSEVTEQDFDGVFLVQALKKTSSGLYNKKRLTVKVKDSSDYAELIWFKGIKWIENKILIGKKYLIFGKPKLFNKTISFTHPETNEYQKKTLGIRPVYSLTETLKKRFLNNRFFNKIIDEILIKVKNNIKENLPEHIINHARVISREEALINIHLPKNHKMIYQSIKRLKFEELFFLQLQVLLLKKNRLDSFPGFSFKKNILLSGFYKNHIPFELTKAQKKVIKECYKDMSSGKQMNRLIQGDVGSGKTIVAFMCMLIAIEGFGQVAFMAPTEVLAEQHFQSINKYANKLNLSVGLLTGSTKQKERKLLHENLIVGKTNILVGTHALIEKSVVFKNLGLVIIDEQHKFGVAQRAKLWKKKELVYPHVLVMTATPIPRTLALTLYGDLDVSTIDEMPLGRKPIITSHRFDNSRLKVLGFINKTIEGGQQIYIVYPLIEESKSKDYKDLMDGYNSIKKYFPSIPIGILHGRMRSEDKDFEMKRFVEGKSKILVSTTVIEVGVDVSNATVMIIESAERFGLSQLHQLRGRVGRGKIQSYCILMTKYKLSETAKTRIKALTNSSDGFEISNIDLKIRGPGNMMGTQQSGVLDLKFTDLAKDTEVISKTRLLAKKIIANDSNLIKPENKPLFLFIKNNKKNNVNWS</sequence>
<gene>
    <name evidence="19" type="ORF">METZ01_LOCUS47700</name>
</gene>
<dbReference type="SUPFAM" id="SSF50249">
    <property type="entry name" value="Nucleic acid-binding proteins"/>
    <property type="match status" value="1"/>
</dbReference>
<dbReference type="AlphaFoldDB" id="A0A381RSJ1"/>
<evidence type="ECO:0000256" key="4">
    <source>
        <dbReference type="ARBA" id="ARBA00022763"/>
    </source>
</evidence>
<dbReference type="Pfam" id="PF00270">
    <property type="entry name" value="DEAD"/>
    <property type="match status" value="1"/>
</dbReference>
<name>A0A381RSJ1_9ZZZZ</name>
<evidence type="ECO:0000256" key="3">
    <source>
        <dbReference type="ARBA" id="ARBA00022741"/>
    </source>
</evidence>
<feature type="domain" description="Helicase ATP-binding" evidence="17">
    <location>
        <begin position="245"/>
        <end position="408"/>
    </location>
</feature>
<dbReference type="InterPro" id="IPR047112">
    <property type="entry name" value="RecG/Mfd"/>
</dbReference>
<evidence type="ECO:0000256" key="12">
    <source>
        <dbReference type="ARBA" id="ARBA00034617"/>
    </source>
</evidence>
<feature type="domain" description="Helicase C-terminal" evidence="18">
    <location>
        <begin position="430"/>
        <end position="592"/>
    </location>
</feature>
<keyword evidence="11" id="KW-0413">Isomerase</keyword>
<dbReference type="PROSITE" id="PS51192">
    <property type="entry name" value="HELICASE_ATP_BIND_1"/>
    <property type="match status" value="1"/>
</dbReference>
<dbReference type="PROSITE" id="PS51194">
    <property type="entry name" value="HELICASE_CTER"/>
    <property type="match status" value="1"/>
</dbReference>
<dbReference type="InterPro" id="IPR012340">
    <property type="entry name" value="NA-bd_OB-fold"/>
</dbReference>
<keyword evidence="5" id="KW-0378">Hydrolase</keyword>
<dbReference type="InterPro" id="IPR001650">
    <property type="entry name" value="Helicase_C-like"/>
</dbReference>
<keyword evidence="7" id="KW-0067">ATP-binding</keyword>
<dbReference type="InterPro" id="IPR045562">
    <property type="entry name" value="RecG_dom3_C"/>
</dbReference>
<dbReference type="GO" id="GO:0016787">
    <property type="term" value="F:hydrolase activity"/>
    <property type="evidence" value="ECO:0007669"/>
    <property type="project" value="UniProtKB-KW"/>
</dbReference>
<feature type="non-terminal residue" evidence="19">
    <location>
        <position position="657"/>
    </location>
</feature>
<dbReference type="GO" id="GO:0006310">
    <property type="term" value="P:DNA recombination"/>
    <property type="evidence" value="ECO:0007669"/>
    <property type="project" value="UniProtKB-KW"/>
</dbReference>
<evidence type="ECO:0000313" key="19">
    <source>
        <dbReference type="EMBL" id="SUZ94846.1"/>
    </source>
</evidence>
<evidence type="ECO:0000256" key="13">
    <source>
        <dbReference type="ARBA" id="ARBA00034808"/>
    </source>
</evidence>
<dbReference type="SUPFAM" id="SSF52540">
    <property type="entry name" value="P-loop containing nucleoside triphosphate hydrolases"/>
    <property type="match status" value="2"/>
</dbReference>
<dbReference type="InterPro" id="IPR011545">
    <property type="entry name" value="DEAD/DEAH_box_helicase_dom"/>
</dbReference>
<dbReference type="SMART" id="SM00487">
    <property type="entry name" value="DEXDc"/>
    <property type="match status" value="1"/>
</dbReference>
<keyword evidence="8" id="KW-0238">DNA-binding</keyword>
<evidence type="ECO:0000256" key="1">
    <source>
        <dbReference type="ARBA" id="ARBA00007504"/>
    </source>
</evidence>
<comment type="similarity">
    <text evidence="1">Belongs to the helicase family. RecG subfamily.</text>
</comment>
<comment type="catalytic activity">
    <reaction evidence="14">
        <text>ATP + H2O = ADP + phosphate + H(+)</text>
        <dbReference type="Rhea" id="RHEA:13065"/>
        <dbReference type="ChEBI" id="CHEBI:15377"/>
        <dbReference type="ChEBI" id="CHEBI:15378"/>
        <dbReference type="ChEBI" id="CHEBI:30616"/>
        <dbReference type="ChEBI" id="CHEBI:43474"/>
        <dbReference type="ChEBI" id="CHEBI:456216"/>
        <dbReference type="EC" id="5.6.2.4"/>
    </reaction>
</comment>
<dbReference type="Gene3D" id="2.40.50.140">
    <property type="entry name" value="Nucleic acid-binding proteins"/>
    <property type="match status" value="1"/>
</dbReference>
<dbReference type="Pfam" id="PF17191">
    <property type="entry name" value="RecG_wedge"/>
    <property type="match status" value="1"/>
</dbReference>
<evidence type="ECO:0000259" key="17">
    <source>
        <dbReference type="PROSITE" id="PS51192"/>
    </source>
</evidence>
<evidence type="ECO:0000256" key="10">
    <source>
        <dbReference type="ARBA" id="ARBA00023204"/>
    </source>
</evidence>
<dbReference type="NCBIfam" id="TIGR00643">
    <property type="entry name" value="recG"/>
    <property type="match status" value="1"/>
</dbReference>
<organism evidence="19">
    <name type="scientific">marine metagenome</name>
    <dbReference type="NCBI Taxonomy" id="408172"/>
    <lineage>
        <taxon>unclassified sequences</taxon>
        <taxon>metagenomes</taxon>
        <taxon>ecological metagenomes</taxon>
    </lineage>
</organism>
<dbReference type="NCBIfam" id="NF008165">
    <property type="entry name" value="PRK10917.1-3"/>
    <property type="match status" value="1"/>
</dbReference>
<dbReference type="GO" id="GO:0043138">
    <property type="term" value="F:3'-5' DNA helicase activity"/>
    <property type="evidence" value="ECO:0007669"/>
    <property type="project" value="UniProtKB-EC"/>
</dbReference>
<dbReference type="PANTHER" id="PTHR47964">
    <property type="entry name" value="ATP-DEPENDENT DNA HELICASE HOMOLOG RECG, CHLOROPLASTIC"/>
    <property type="match status" value="1"/>
</dbReference>
<dbReference type="EMBL" id="UINC01002272">
    <property type="protein sequence ID" value="SUZ94846.1"/>
    <property type="molecule type" value="Genomic_DNA"/>
</dbReference>
<dbReference type="InterPro" id="IPR033454">
    <property type="entry name" value="RecG_wedge"/>
</dbReference>
<proteinExistence type="inferred from homology"/>
<dbReference type="InterPro" id="IPR027417">
    <property type="entry name" value="P-loop_NTPase"/>
</dbReference>
<evidence type="ECO:0000256" key="2">
    <source>
        <dbReference type="ARBA" id="ARBA00017846"/>
    </source>
</evidence>
<dbReference type="EC" id="5.6.2.4" evidence="13"/>
<evidence type="ECO:0000256" key="6">
    <source>
        <dbReference type="ARBA" id="ARBA00022806"/>
    </source>
</evidence>
<evidence type="ECO:0000256" key="7">
    <source>
        <dbReference type="ARBA" id="ARBA00022840"/>
    </source>
</evidence>
<dbReference type="SMART" id="SM00490">
    <property type="entry name" value="HELICc"/>
    <property type="match status" value="1"/>
</dbReference>
<keyword evidence="10" id="KW-0234">DNA repair</keyword>
<dbReference type="Pfam" id="PF19833">
    <property type="entry name" value="RecG_dom3_C"/>
    <property type="match status" value="1"/>
</dbReference>
<dbReference type="InterPro" id="IPR014001">
    <property type="entry name" value="Helicase_ATP-bd"/>
</dbReference>
<reference evidence="19" key="1">
    <citation type="submission" date="2018-05" db="EMBL/GenBank/DDBJ databases">
        <authorList>
            <person name="Lanie J.A."/>
            <person name="Ng W.-L."/>
            <person name="Kazmierczak K.M."/>
            <person name="Andrzejewski T.M."/>
            <person name="Davidsen T.M."/>
            <person name="Wayne K.J."/>
            <person name="Tettelin H."/>
            <person name="Glass J.I."/>
            <person name="Rusch D."/>
            <person name="Podicherti R."/>
            <person name="Tsui H.-C.T."/>
            <person name="Winkler M.E."/>
        </authorList>
    </citation>
    <scope>NUCLEOTIDE SEQUENCE</scope>
</reference>
<feature type="non-terminal residue" evidence="19">
    <location>
        <position position="1"/>
    </location>
</feature>
<dbReference type="Gene3D" id="3.40.50.300">
    <property type="entry name" value="P-loop containing nucleotide triphosphate hydrolases"/>
    <property type="match status" value="2"/>
</dbReference>
<accession>A0A381RSJ1</accession>
<dbReference type="GO" id="GO:0006281">
    <property type="term" value="P:DNA repair"/>
    <property type="evidence" value="ECO:0007669"/>
    <property type="project" value="UniProtKB-KW"/>
</dbReference>
<evidence type="ECO:0000256" key="9">
    <source>
        <dbReference type="ARBA" id="ARBA00023172"/>
    </source>
</evidence>
<evidence type="ECO:0000256" key="11">
    <source>
        <dbReference type="ARBA" id="ARBA00023235"/>
    </source>
</evidence>
<dbReference type="CDD" id="cd04488">
    <property type="entry name" value="RecG_wedge_OBF"/>
    <property type="match status" value="1"/>
</dbReference>
<keyword evidence="3" id="KW-0547">Nucleotide-binding</keyword>
<evidence type="ECO:0000256" key="16">
    <source>
        <dbReference type="ARBA" id="ARBA00049819"/>
    </source>
</evidence>
<comment type="catalytic activity">
    <reaction evidence="12">
        <text>Couples ATP hydrolysis with the unwinding of duplex DNA by translocating in the 3'-5' direction.</text>
        <dbReference type="EC" id="5.6.2.4"/>
    </reaction>
</comment>
<protein>
    <recommendedName>
        <fullName evidence="2">ATP-dependent DNA helicase RecG</fullName>
        <ecNumber evidence="13">5.6.2.4</ecNumber>
    </recommendedName>
    <alternativeName>
        <fullName evidence="15">DNA branch migration protein RecG</fullName>
    </alternativeName>
    <alternativeName>
        <fullName evidence="16">Probable DNA 3'-5' helicase RecG</fullName>
    </alternativeName>
</protein>
<dbReference type="CDD" id="cd17992">
    <property type="entry name" value="DEXHc_RecG"/>
    <property type="match status" value="1"/>
</dbReference>
<keyword evidence="4" id="KW-0227">DNA damage</keyword>
<dbReference type="PANTHER" id="PTHR47964:SF1">
    <property type="entry name" value="ATP-DEPENDENT DNA HELICASE HOMOLOG RECG, CHLOROPLASTIC"/>
    <property type="match status" value="1"/>
</dbReference>
<evidence type="ECO:0000256" key="8">
    <source>
        <dbReference type="ARBA" id="ARBA00023125"/>
    </source>
</evidence>
<dbReference type="NCBIfam" id="NF008168">
    <property type="entry name" value="PRK10917.2-2"/>
    <property type="match status" value="1"/>
</dbReference>
<keyword evidence="9" id="KW-0233">DNA recombination</keyword>
<evidence type="ECO:0000259" key="18">
    <source>
        <dbReference type="PROSITE" id="PS51194"/>
    </source>
</evidence>
<dbReference type="GO" id="GO:0003677">
    <property type="term" value="F:DNA binding"/>
    <property type="evidence" value="ECO:0007669"/>
    <property type="project" value="UniProtKB-KW"/>
</dbReference>
<evidence type="ECO:0000256" key="14">
    <source>
        <dbReference type="ARBA" id="ARBA00048988"/>
    </source>
</evidence>
<evidence type="ECO:0000256" key="15">
    <source>
        <dbReference type="ARBA" id="ARBA00049803"/>
    </source>
</evidence>
<keyword evidence="6" id="KW-0347">Helicase</keyword>
<dbReference type="InterPro" id="IPR004609">
    <property type="entry name" value="ATP-dep_DNA_helicase_RecG"/>
</dbReference>
<dbReference type="GO" id="GO:0005524">
    <property type="term" value="F:ATP binding"/>
    <property type="evidence" value="ECO:0007669"/>
    <property type="project" value="UniProtKB-KW"/>
</dbReference>